<dbReference type="GO" id="GO:0051536">
    <property type="term" value="F:iron-sulfur cluster binding"/>
    <property type="evidence" value="ECO:0007669"/>
    <property type="project" value="UniProtKB-KW"/>
</dbReference>
<dbReference type="Proteomes" id="UP000001986">
    <property type="component" value="Plasmid pBOT3502"/>
</dbReference>
<name>A5I835_CLOBH</name>
<dbReference type="SMR" id="A5I835"/>
<dbReference type="InterPro" id="IPR013785">
    <property type="entry name" value="Aldolase_TIM"/>
</dbReference>
<feature type="domain" description="Radical SAM core" evidence="5">
    <location>
        <begin position="106"/>
        <end position="321"/>
    </location>
</feature>
<dbReference type="PATRIC" id="fig|413999.7.peg.3632"/>
<dbReference type="SFLD" id="SFLDS00029">
    <property type="entry name" value="Radical_SAM"/>
    <property type="match status" value="1"/>
</dbReference>
<evidence type="ECO:0000256" key="4">
    <source>
        <dbReference type="ARBA" id="ARBA00023014"/>
    </source>
</evidence>
<evidence type="ECO:0000313" key="6">
    <source>
        <dbReference type="EMBL" id="CAL81548.1"/>
    </source>
</evidence>
<dbReference type="CDD" id="cd01335">
    <property type="entry name" value="Radical_SAM"/>
    <property type="match status" value="1"/>
</dbReference>
<dbReference type="PROSITE" id="PS51918">
    <property type="entry name" value="RADICAL_SAM"/>
    <property type="match status" value="1"/>
</dbReference>
<evidence type="ECO:0000256" key="3">
    <source>
        <dbReference type="ARBA" id="ARBA00023004"/>
    </source>
</evidence>
<accession>A5I835</accession>
<dbReference type="SFLD" id="SFLDG01386">
    <property type="entry name" value="main_SPASM_domain-containing"/>
    <property type="match status" value="1"/>
</dbReference>
<proteinExistence type="predicted"/>
<dbReference type="PANTHER" id="PTHR11228">
    <property type="entry name" value="RADICAL SAM DOMAIN PROTEIN"/>
    <property type="match status" value="1"/>
</dbReference>
<dbReference type="InterPro" id="IPR058240">
    <property type="entry name" value="rSAM_sf"/>
</dbReference>
<dbReference type="EMBL" id="AM412318">
    <property type="protein sequence ID" value="CAL81548.1"/>
    <property type="molecule type" value="Genomic_DNA"/>
</dbReference>
<dbReference type="Pfam" id="PF04055">
    <property type="entry name" value="Radical_SAM"/>
    <property type="match status" value="1"/>
</dbReference>
<dbReference type="InterPro" id="IPR050377">
    <property type="entry name" value="Radical_SAM_PqqE_MftC-like"/>
</dbReference>
<geneLocation type="plasmid" evidence="6 7">
    <name>pBOT3502</name>
</geneLocation>
<reference evidence="6 7" key="1">
    <citation type="journal article" date="2007" name="Genome Res.">
        <title>Genome sequence of a proteolytic (Group I) Clostridium botulinum strain Hall A and comparative analysis of the clostridial genomes.</title>
        <authorList>
            <person name="Sebaihia M."/>
            <person name="Peck M.W."/>
            <person name="Minton N.P."/>
            <person name="Thomson N.R."/>
            <person name="Holden M.T.G."/>
            <person name="Mitchell W.J."/>
            <person name="Carter A.T."/>
            <person name="Bentley S.D."/>
            <person name="Mason D.R."/>
            <person name="Crossman L."/>
            <person name="Paul C.J."/>
            <person name="Ivens A."/>
            <person name="Wells-Bennik M.H.J."/>
            <person name="Davis I.J."/>
            <person name="Cerdeno-Tarraga A.M."/>
            <person name="Churcher C."/>
            <person name="Quail M.A."/>
            <person name="Chillingworth T."/>
            <person name="Feltwell T."/>
            <person name="Fraser A."/>
            <person name="Goodhead I."/>
            <person name="Hance Z."/>
            <person name="Jagels K."/>
            <person name="Larke N."/>
            <person name="Maddison M."/>
            <person name="Moule S."/>
            <person name="Mungall K."/>
            <person name="Norbertczak H."/>
            <person name="Rabbinowitsch E."/>
            <person name="Sanders M."/>
            <person name="Simmonds M."/>
            <person name="White B."/>
            <person name="Whithead S."/>
            <person name="Parkhill J."/>
        </authorList>
    </citation>
    <scope>NUCLEOTIDE SEQUENCE [LARGE SCALE GENOMIC DNA]</scope>
    <source>
        <strain evidence="7">Hall / ATCC 3502 / NCTC 13319 / Type A [Sanger]</strain>
        <plasmid evidence="7">Plasmid pBOT3502</plasmid>
    </source>
</reference>
<gene>
    <name evidence="6" type="ordered locus">CBOP15</name>
</gene>
<dbReference type="GO" id="GO:0008616">
    <property type="term" value="P:tRNA queuosine(34) biosynthetic process"/>
    <property type="evidence" value="ECO:0000318"/>
    <property type="project" value="GO_Central"/>
</dbReference>
<evidence type="ECO:0000256" key="2">
    <source>
        <dbReference type="ARBA" id="ARBA00022723"/>
    </source>
</evidence>
<dbReference type="AlphaFoldDB" id="A5I835"/>
<dbReference type="Gene3D" id="1.10.10.1150">
    <property type="entry name" value="Coenzyme PQQ synthesis protein D (PqqD)"/>
    <property type="match status" value="1"/>
</dbReference>
<dbReference type="InterPro" id="IPR006638">
    <property type="entry name" value="Elp3/MiaA/NifB-like_rSAM"/>
</dbReference>
<evidence type="ECO:0000259" key="5">
    <source>
        <dbReference type="PROSITE" id="PS51918"/>
    </source>
</evidence>
<keyword evidence="6" id="KW-0614">Plasmid</keyword>
<dbReference type="InterPro" id="IPR007197">
    <property type="entry name" value="rSAM"/>
</dbReference>
<dbReference type="Gene3D" id="3.20.20.70">
    <property type="entry name" value="Aldolase class I"/>
    <property type="match status" value="1"/>
</dbReference>
<keyword evidence="1" id="KW-0949">S-adenosyl-L-methionine</keyword>
<dbReference type="InterPro" id="IPR041881">
    <property type="entry name" value="PqqD_sf"/>
</dbReference>
<evidence type="ECO:0000313" key="7">
    <source>
        <dbReference type="Proteomes" id="UP000001986"/>
    </source>
</evidence>
<dbReference type="SFLD" id="SFLDG01067">
    <property type="entry name" value="SPASM/twitch_domain_containing"/>
    <property type="match status" value="1"/>
</dbReference>
<keyword evidence="7" id="KW-1185">Reference proteome</keyword>
<dbReference type="KEGG" id="cbo:CBOP15"/>
<sequence>MYPQLTDNSFVKQTPDKEAHVFSFFINEMRSYVSINESASSILGLCNGMHSIEDIISILSNKYEEDPNVVKKNVQTFLDPFIKNSIVRDNKVEFSNRNIVNGSLEVYYPHALCWEITDYCPLNCRHCYLPEKNNSILSRDNIDNVLEIIDSAGIQQVQVTGGEALTHPELEYIIDSLINRGIITSISTSGFNFTNDMFKYLVKLKEVKGSKLRVSLDGDKNIHNYIRKNEYAYNNAIEFIKTAVKNGIICQVETSVINQSKQDLEDLVVLVKELGVSSIEIARISDQGNARKNNLELVWSPKEFDDFLYQLNSKYANETFKIRLPKEEKNKNCGAGYKIIRIKPNFDVTPCPMLEFRLGNLHKDTMFQIMSKCGNIFHEFEAPQNKFCSECENKDTCDHCIASGFNSKDKVKDCRWFRNIEYCLKPFLDR</sequence>
<keyword evidence="4" id="KW-0411">Iron-sulfur</keyword>
<dbReference type="Pfam" id="PF05402">
    <property type="entry name" value="PqqD"/>
    <property type="match status" value="1"/>
</dbReference>
<keyword evidence="2" id="KW-0479">Metal-binding</keyword>
<keyword evidence="3" id="KW-0408">Iron</keyword>
<protein>
    <submittedName>
        <fullName evidence="6">Bacteriocin biosynthesis protein</fullName>
    </submittedName>
</protein>
<dbReference type="SUPFAM" id="SSF102114">
    <property type="entry name" value="Radical SAM enzymes"/>
    <property type="match status" value="1"/>
</dbReference>
<organism evidence="6 7">
    <name type="scientific">Clostridium botulinum (strain Hall / ATCC 3502 / NCTC 13319 / Type A)</name>
    <dbReference type="NCBI Taxonomy" id="441771"/>
    <lineage>
        <taxon>Bacteria</taxon>
        <taxon>Bacillati</taxon>
        <taxon>Bacillota</taxon>
        <taxon>Clostridia</taxon>
        <taxon>Eubacteriales</taxon>
        <taxon>Clostridiaceae</taxon>
        <taxon>Clostridium</taxon>
    </lineage>
</organism>
<dbReference type="GO" id="GO:0046872">
    <property type="term" value="F:metal ion binding"/>
    <property type="evidence" value="ECO:0007669"/>
    <property type="project" value="UniProtKB-KW"/>
</dbReference>
<dbReference type="HOGENOM" id="CLU_009273_4_1_9"/>
<dbReference type="SMART" id="SM00729">
    <property type="entry name" value="Elp3"/>
    <property type="match status" value="1"/>
</dbReference>
<evidence type="ECO:0000256" key="1">
    <source>
        <dbReference type="ARBA" id="ARBA00022691"/>
    </source>
</evidence>
<dbReference type="InterPro" id="IPR008792">
    <property type="entry name" value="PQQD"/>
</dbReference>
<dbReference type="PANTHER" id="PTHR11228:SF7">
    <property type="entry name" value="PQQA PEPTIDE CYCLASE"/>
    <property type="match status" value="1"/>
</dbReference>
<dbReference type="GO" id="GO:0016840">
    <property type="term" value="F:carbon-nitrogen lyase activity"/>
    <property type="evidence" value="ECO:0000318"/>
    <property type="project" value="GO_Central"/>
</dbReference>